<dbReference type="Proteomes" id="UP000800036">
    <property type="component" value="Unassembled WGS sequence"/>
</dbReference>
<dbReference type="AlphaFoldDB" id="A0A6A5VPN4"/>
<dbReference type="EMBL" id="ML976660">
    <property type="protein sequence ID" value="KAF1978499.1"/>
    <property type="molecule type" value="Genomic_DNA"/>
</dbReference>
<gene>
    <name evidence="1" type="ORF">BU23DRAFT_225703</name>
</gene>
<sequence length="171" mass="19938">MEIHPALVRPGFIWIHRVSEHGVAGFRTLPMWNAKPSVKISLSPALLRVCKQIYNEATPLLFSKNIFCFRRASDTTMFLYRFALRTRYLRVIKTEMHLTMTTSSNLEAMFNALAFAENLESLEGGLRSDRYTMDQTVQYFHLVARNWLRAVEQRKRDKRAALDVLHCDVML</sequence>
<proteinExistence type="predicted"/>
<dbReference type="OrthoDB" id="62952at2759"/>
<protein>
    <submittedName>
        <fullName evidence="1">Uncharacterized protein</fullName>
    </submittedName>
</protein>
<evidence type="ECO:0000313" key="1">
    <source>
        <dbReference type="EMBL" id="KAF1978499.1"/>
    </source>
</evidence>
<evidence type="ECO:0000313" key="2">
    <source>
        <dbReference type="Proteomes" id="UP000800036"/>
    </source>
</evidence>
<reference evidence="1" key="1">
    <citation type="journal article" date="2020" name="Stud. Mycol.">
        <title>101 Dothideomycetes genomes: a test case for predicting lifestyles and emergence of pathogens.</title>
        <authorList>
            <person name="Haridas S."/>
            <person name="Albert R."/>
            <person name="Binder M."/>
            <person name="Bloem J."/>
            <person name="Labutti K."/>
            <person name="Salamov A."/>
            <person name="Andreopoulos B."/>
            <person name="Baker S."/>
            <person name="Barry K."/>
            <person name="Bills G."/>
            <person name="Bluhm B."/>
            <person name="Cannon C."/>
            <person name="Castanera R."/>
            <person name="Culley D."/>
            <person name="Daum C."/>
            <person name="Ezra D."/>
            <person name="Gonzalez J."/>
            <person name="Henrissat B."/>
            <person name="Kuo A."/>
            <person name="Liang C."/>
            <person name="Lipzen A."/>
            <person name="Lutzoni F."/>
            <person name="Magnuson J."/>
            <person name="Mondo S."/>
            <person name="Nolan M."/>
            <person name="Ohm R."/>
            <person name="Pangilinan J."/>
            <person name="Park H.-J."/>
            <person name="Ramirez L."/>
            <person name="Alfaro M."/>
            <person name="Sun H."/>
            <person name="Tritt A."/>
            <person name="Yoshinaga Y."/>
            <person name="Zwiers L.-H."/>
            <person name="Turgeon B."/>
            <person name="Goodwin S."/>
            <person name="Spatafora J."/>
            <person name="Crous P."/>
            <person name="Grigoriev I."/>
        </authorList>
    </citation>
    <scope>NUCLEOTIDE SEQUENCE</scope>
    <source>
        <strain evidence="1">CBS 107.79</strain>
    </source>
</reference>
<keyword evidence="2" id="KW-1185">Reference proteome</keyword>
<accession>A0A6A5VPN4</accession>
<organism evidence="1 2">
    <name type="scientific">Bimuria novae-zelandiae CBS 107.79</name>
    <dbReference type="NCBI Taxonomy" id="1447943"/>
    <lineage>
        <taxon>Eukaryota</taxon>
        <taxon>Fungi</taxon>
        <taxon>Dikarya</taxon>
        <taxon>Ascomycota</taxon>
        <taxon>Pezizomycotina</taxon>
        <taxon>Dothideomycetes</taxon>
        <taxon>Pleosporomycetidae</taxon>
        <taxon>Pleosporales</taxon>
        <taxon>Massarineae</taxon>
        <taxon>Didymosphaeriaceae</taxon>
        <taxon>Bimuria</taxon>
    </lineage>
</organism>
<name>A0A6A5VPN4_9PLEO</name>